<evidence type="ECO:0000313" key="2">
    <source>
        <dbReference type="Proteomes" id="UP000186868"/>
    </source>
</evidence>
<sequence length="141" mass="15890">MASQEKVKQYLAYWFQLGKKVLLDNGQEAILPALIFEGDRYSREFESCWQRILASKAGSCYLEGTEQSIHQLLSPAWDINPCARCGMPVPTIEFGIPSPICPCHDLPSWPNSDLPSPRSPVDSLAHLNKIRERLGRSSEIF</sequence>
<dbReference type="AlphaFoldDB" id="A0A1U7HHM6"/>
<gene>
    <name evidence="1" type="ORF">NIES593_10870</name>
</gene>
<dbReference type="STRING" id="1921803.NIES593_10870"/>
<accession>A0A1U7HHM6</accession>
<comment type="caution">
    <text evidence="1">The sequence shown here is derived from an EMBL/GenBank/DDBJ whole genome shotgun (WGS) entry which is preliminary data.</text>
</comment>
<dbReference type="EMBL" id="MRCB01000011">
    <property type="protein sequence ID" value="OKH23061.1"/>
    <property type="molecule type" value="Genomic_DNA"/>
</dbReference>
<organism evidence="1 2">
    <name type="scientific">Hydrococcus rivularis NIES-593</name>
    <dbReference type="NCBI Taxonomy" id="1921803"/>
    <lineage>
        <taxon>Bacteria</taxon>
        <taxon>Bacillati</taxon>
        <taxon>Cyanobacteriota</taxon>
        <taxon>Cyanophyceae</taxon>
        <taxon>Pleurocapsales</taxon>
        <taxon>Hydrococcaceae</taxon>
        <taxon>Hydrococcus</taxon>
    </lineage>
</organism>
<protein>
    <submittedName>
        <fullName evidence="1">Uncharacterized protein</fullName>
    </submittedName>
</protein>
<proteinExistence type="predicted"/>
<dbReference type="RefSeq" id="WP_073599692.1">
    <property type="nucleotide sequence ID" value="NZ_MRCB01000011.1"/>
</dbReference>
<reference evidence="1 2" key="1">
    <citation type="submission" date="2016-11" db="EMBL/GenBank/DDBJ databases">
        <title>Draft Genome Sequences of Nine Cyanobacterial Strains from Diverse Habitats.</title>
        <authorList>
            <person name="Zhu T."/>
            <person name="Hou S."/>
            <person name="Lu X."/>
            <person name="Hess W.R."/>
        </authorList>
    </citation>
    <scope>NUCLEOTIDE SEQUENCE [LARGE SCALE GENOMIC DNA]</scope>
    <source>
        <strain evidence="1 2">NIES-593</strain>
    </source>
</reference>
<dbReference type="Proteomes" id="UP000186868">
    <property type="component" value="Unassembled WGS sequence"/>
</dbReference>
<evidence type="ECO:0000313" key="1">
    <source>
        <dbReference type="EMBL" id="OKH23061.1"/>
    </source>
</evidence>
<keyword evidence="2" id="KW-1185">Reference proteome</keyword>
<dbReference type="OrthoDB" id="485097at2"/>
<name>A0A1U7HHM6_9CYAN</name>